<protein>
    <recommendedName>
        <fullName evidence="2">Reverse transcriptase domain-containing protein</fullName>
    </recommendedName>
</protein>
<reference evidence="1" key="1">
    <citation type="journal article" date="2019" name="Sci. Rep.">
        <title>Draft genome of Tanacetum cinerariifolium, the natural source of mosquito coil.</title>
        <authorList>
            <person name="Yamashiro T."/>
            <person name="Shiraishi A."/>
            <person name="Satake H."/>
            <person name="Nakayama K."/>
        </authorList>
    </citation>
    <scope>NUCLEOTIDE SEQUENCE</scope>
</reference>
<name>A0A6L2K090_TANCI</name>
<comment type="caution">
    <text evidence="1">The sequence shown here is derived from an EMBL/GenBank/DDBJ whole genome shotgun (WGS) entry which is preliminary data.</text>
</comment>
<dbReference type="EMBL" id="BKCJ010001439">
    <property type="protein sequence ID" value="GEU41455.1"/>
    <property type="molecule type" value="Genomic_DNA"/>
</dbReference>
<organism evidence="1">
    <name type="scientific">Tanacetum cinerariifolium</name>
    <name type="common">Dalmatian daisy</name>
    <name type="synonym">Chrysanthemum cinerariifolium</name>
    <dbReference type="NCBI Taxonomy" id="118510"/>
    <lineage>
        <taxon>Eukaryota</taxon>
        <taxon>Viridiplantae</taxon>
        <taxon>Streptophyta</taxon>
        <taxon>Embryophyta</taxon>
        <taxon>Tracheophyta</taxon>
        <taxon>Spermatophyta</taxon>
        <taxon>Magnoliopsida</taxon>
        <taxon>eudicotyledons</taxon>
        <taxon>Gunneridae</taxon>
        <taxon>Pentapetalae</taxon>
        <taxon>asterids</taxon>
        <taxon>campanulids</taxon>
        <taxon>Asterales</taxon>
        <taxon>Asteraceae</taxon>
        <taxon>Asteroideae</taxon>
        <taxon>Anthemideae</taxon>
        <taxon>Anthemidinae</taxon>
        <taxon>Tanacetum</taxon>
    </lineage>
</organism>
<sequence>MMMLSESMDCNKNHKKKMVIFEVDFEKEYDSVNWKYLDYILIQFGFSKRPSHWCKHESSNALARFNRQFKEIVEKLFVLMDMIIVSTNQLNNSPR</sequence>
<proteinExistence type="predicted"/>
<accession>A0A6L2K090</accession>
<evidence type="ECO:0008006" key="2">
    <source>
        <dbReference type="Google" id="ProtNLM"/>
    </source>
</evidence>
<gene>
    <name evidence="1" type="ORF">Tci_013433</name>
</gene>
<dbReference type="AlphaFoldDB" id="A0A6L2K090"/>
<evidence type="ECO:0000313" key="1">
    <source>
        <dbReference type="EMBL" id="GEU41455.1"/>
    </source>
</evidence>